<name>A0AAX4HH65_9ASCO</name>
<evidence type="ECO:0000313" key="13">
    <source>
        <dbReference type="Proteomes" id="UP001338582"/>
    </source>
</evidence>
<keyword evidence="6 10" id="KW-1133">Transmembrane helix</keyword>
<proteinExistence type="inferred from homology"/>
<evidence type="ECO:0000256" key="8">
    <source>
        <dbReference type="ARBA" id="ARBA00031028"/>
    </source>
</evidence>
<feature type="transmembrane region" description="Helical" evidence="10">
    <location>
        <begin position="29"/>
        <end position="51"/>
    </location>
</feature>
<feature type="transmembrane region" description="Helical" evidence="10">
    <location>
        <begin position="63"/>
        <end position="81"/>
    </location>
</feature>
<evidence type="ECO:0000256" key="9">
    <source>
        <dbReference type="ARBA" id="ARBA00049551"/>
    </source>
</evidence>
<evidence type="ECO:0000256" key="5">
    <source>
        <dbReference type="ARBA" id="ARBA00022692"/>
    </source>
</evidence>
<feature type="transmembrane region" description="Helical" evidence="10">
    <location>
        <begin position="419"/>
        <end position="439"/>
    </location>
</feature>
<feature type="transmembrane region" description="Helical" evidence="10">
    <location>
        <begin position="114"/>
        <end position="134"/>
    </location>
</feature>
<feature type="transmembrane region" description="Helical" evidence="10">
    <location>
        <begin position="242"/>
        <end position="263"/>
    </location>
</feature>
<protein>
    <recommendedName>
        <fullName evidence="4">NADH-ubiquinone oxidoreductase chain 2</fullName>
        <ecNumber evidence="3">7.1.1.2</ecNumber>
    </recommendedName>
    <alternativeName>
        <fullName evidence="8">NADH dehydrogenase subunit 2</fullName>
    </alternativeName>
</protein>
<accession>A0AAX4HH65</accession>
<evidence type="ECO:0000256" key="7">
    <source>
        <dbReference type="ARBA" id="ARBA00023136"/>
    </source>
</evidence>
<feature type="transmembrane region" description="Helical" evidence="10">
    <location>
        <begin position="87"/>
        <end position="107"/>
    </location>
</feature>
<geneLocation type="mitochondrion" evidence="12"/>
<feature type="transmembrane region" description="Helical" evidence="10">
    <location>
        <begin position="187"/>
        <end position="207"/>
    </location>
</feature>
<comment type="similarity">
    <text evidence="2">Belongs to the complex I subunit 2 family.</text>
</comment>
<evidence type="ECO:0000313" key="12">
    <source>
        <dbReference type="EMBL" id="WPK27801.1"/>
    </source>
</evidence>
<keyword evidence="5 10" id="KW-0812">Transmembrane</keyword>
<dbReference type="Pfam" id="PF00361">
    <property type="entry name" value="Proton_antipo_M"/>
    <property type="match status" value="1"/>
</dbReference>
<sequence length="451" mass="52792">MLFTSILIFLVLSTYICHNDNSFNRLGTITVAFITLMFISSLNIVSISNGITLFNNWFIFKTINLPIIFMMLLFIMSWLTYSSTNSISINFNLLVLVLTNLLGLMTLPLVNDLLMLYIIIELQSYTLYLMTGLYNKSYNSTRASMLYFMTGGMASTIMLMSMYFLFNEYGTMNLNEMNMLQNYNNTFNMTEMMLMMGLMFKMGMAPLHRWSMSVYNYAPTYMTAYMSIVAKLSMSSLMFANYWLFDNYVMLLFMYMSLLMGAYKPLYQMNLKTMLAYSGMLNFGYLLLSVMSYDMSYYMYMMQYVLTHLLMFMMLLSAGELVTPVSKWSPLLFMNQLNMNNNYLLMSLMMCMFSLMGMPPTPGFFSKLFIMESSLMDNYMFEMMLLMMCSVMATYYYANMMKMSMNSMTNKEQTVYMNSTVAYMMSVTTMLLLTFYIYLPNMIEGLMMMYM</sequence>
<keyword evidence="12" id="KW-0496">Mitochondrion</keyword>
<feature type="transmembrane region" description="Helical" evidence="10">
    <location>
        <begin position="343"/>
        <end position="359"/>
    </location>
</feature>
<keyword evidence="7 10" id="KW-0472">Membrane</keyword>
<organism evidence="12 13">
    <name type="scientific">Australozyma saopauloensis</name>
    <dbReference type="NCBI Taxonomy" id="291208"/>
    <lineage>
        <taxon>Eukaryota</taxon>
        <taxon>Fungi</taxon>
        <taxon>Dikarya</taxon>
        <taxon>Ascomycota</taxon>
        <taxon>Saccharomycotina</taxon>
        <taxon>Pichiomycetes</taxon>
        <taxon>Metschnikowiaceae</taxon>
        <taxon>Australozyma</taxon>
    </lineage>
</organism>
<dbReference type="PANTHER" id="PTHR22773">
    <property type="entry name" value="NADH DEHYDROGENASE"/>
    <property type="match status" value="1"/>
</dbReference>
<feature type="transmembrane region" description="Helical" evidence="10">
    <location>
        <begin position="275"/>
        <end position="293"/>
    </location>
</feature>
<evidence type="ECO:0000256" key="2">
    <source>
        <dbReference type="ARBA" id="ARBA00007012"/>
    </source>
</evidence>
<dbReference type="EMBL" id="CP138902">
    <property type="protein sequence ID" value="WPK27801.1"/>
    <property type="molecule type" value="Genomic_DNA"/>
</dbReference>
<dbReference type="EC" id="7.1.1.2" evidence="3"/>
<dbReference type="Proteomes" id="UP001338582">
    <property type="component" value="Mitochondrion MT"/>
</dbReference>
<dbReference type="AlphaFoldDB" id="A0AAX4HH65"/>
<dbReference type="InterPro" id="IPR001750">
    <property type="entry name" value="ND/Mrp_TM"/>
</dbReference>
<feature type="domain" description="NADH:quinone oxidoreductase/Mrp antiporter transmembrane" evidence="11">
    <location>
        <begin position="111"/>
        <end position="391"/>
    </location>
</feature>
<evidence type="ECO:0000256" key="4">
    <source>
        <dbReference type="ARBA" id="ARBA00021008"/>
    </source>
</evidence>
<evidence type="ECO:0000256" key="6">
    <source>
        <dbReference type="ARBA" id="ARBA00022989"/>
    </source>
</evidence>
<keyword evidence="13" id="KW-1185">Reference proteome</keyword>
<comment type="catalytic activity">
    <reaction evidence="9">
        <text>a ubiquinone + NADH + 5 H(+)(in) = a ubiquinol + NAD(+) + 4 H(+)(out)</text>
        <dbReference type="Rhea" id="RHEA:29091"/>
        <dbReference type="Rhea" id="RHEA-COMP:9565"/>
        <dbReference type="Rhea" id="RHEA-COMP:9566"/>
        <dbReference type="ChEBI" id="CHEBI:15378"/>
        <dbReference type="ChEBI" id="CHEBI:16389"/>
        <dbReference type="ChEBI" id="CHEBI:17976"/>
        <dbReference type="ChEBI" id="CHEBI:57540"/>
        <dbReference type="ChEBI" id="CHEBI:57945"/>
        <dbReference type="EC" id="7.1.1.2"/>
    </reaction>
</comment>
<evidence type="ECO:0000259" key="11">
    <source>
        <dbReference type="Pfam" id="PF00361"/>
    </source>
</evidence>
<evidence type="ECO:0000256" key="10">
    <source>
        <dbReference type="SAM" id="Phobius"/>
    </source>
</evidence>
<gene>
    <name evidence="12" type="ORF">PUMCH_005214</name>
</gene>
<evidence type="ECO:0000256" key="3">
    <source>
        <dbReference type="ARBA" id="ARBA00012944"/>
    </source>
</evidence>
<feature type="transmembrane region" description="Helical" evidence="10">
    <location>
        <begin position="299"/>
        <end position="322"/>
    </location>
</feature>
<dbReference type="GO" id="GO:0008137">
    <property type="term" value="F:NADH dehydrogenase (ubiquinone) activity"/>
    <property type="evidence" value="ECO:0007669"/>
    <property type="project" value="UniProtKB-EC"/>
</dbReference>
<reference evidence="12 13" key="1">
    <citation type="submission" date="2023-10" db="EMBL/GenBank/DDBJ databases">
        <title>Draft Genome Sequence of Candida saopaulonensis from a very Premature Infant with Sepsis.</title>
        <authorList>
            <person name="Ning Y."/>
            <person name="Dai R."/>
            <person name="Xiao M."/>
            <person name="Xu Y."/>
            <person name="Yan Q."/>
            <person name="Zhang L."/>
        </authorList>
    </citation>
    <scope>NUCLEOTIDE SEQUENCE [LARGE SCALE GENOMIC DNA]</scope>
    <source>
        <strain evidence="12 13">19XY460</strain>
    </source>
</reference>
<evidence type="ECO:0000256" key="1">
    <source>
        <dbReference type="ARBA" id="ARBA00004141"/>
    </source>
</evidence>
<dbReference type="GO" id="GO:0016020">
    <property type="term" value="C:membrane"/>
    <property type="evidence" value="ECO:0007669"/>
    <property type="project" value="UniProtKB-SubCell"/>
</dbReference>
<comment type="subcellular location">
    <subcellularLocation>
        <location evidence="1">Membrane</location>
        <topology evidence="1">Multi-pass membrane protein</topology>
    </subcellularLocation>
</comment>
<feature type="transmembrane region" description="Helical" evidence="10">
    <location>
        <begin position="146"/>
        <end position="166"/>
    </location>
</feature>
<feature type="transmembrane region" description="Helical" evidence="10">
    <location>
        <begin position="379"/>
        <end position="398"/>
    </location>
</feature>